<dbReference type="GO" id="GO:0004180">
    <property type="term" value="F:carboxypeptidase activity"/>
    <property type="evidence" value="ECO:0007669"/>
    <property type="project" value="UniProtKB-KW"/>
</dbReference>
<dbReference type="GO" id="GO:0006508">
    <property type="term" value="P:proteolysis"/>
    <property type="evidence" value="ECO:0007669"/>
    <property type="project" value="UniProtKB-KW"/>
</dbReference>
<dbReference type="InterPro" id="IPR023346">
    <property type="entry name" value="Lysozyme-like_dom_sf"/>
</dbReference>
<sequence length="1025" mass="112580">MAQRGALAWTRRVALGVALLGAAAAAGFAAREEMRTSRLQARLLTPLAQSMGFSLREGPNPAARYPTQGPYNERFGYSALPGQLRALTGDPSGPLYTIEAQAALSPALDRFMAGGGFPIYHEKTQAGLTLLDRNGHVMHSARYPERVFAGFDEVPPLVADTLLFIENRELLRADEPRRNPAVEWDRFAGAVAMLPVQAFRPGQRSPGGSTLATQIEKYRHSPDGQTSGGVEKLRQMASASVRAYQDGEDTSEARRRILVDYLNSTPLTARAGFGEVNGLGDGLWAWFGTDLAIAQRVLSEPTPANAATNDPMDPRPLQLKALAYKQVLALLLAQRRPSYYLIQDRAALDRLADSHLRVLAQAGVIDEALRDAALALPLAFREEPPAPPYSSFVEQKATNAIRAKLLSMLGVPGLYQLDRLDLTARSTLDAPTQQRVVEVLGKLNDPAYAQTLGLTGERLLDAKNNDLSKIIYSVTLYERGPEANYLRVQADNFDQPLDINEGAKLDLGSTAKLRTLLTYLEIIAELHDRYAHLPKDALDDVAEEASDPLTQWAVEWLAAASDRGLPGLLAAAMERRYSANPGEVFFTGGGQHAFVNFNKDDNHRIMTIQEALRNSVNLPFIRLMRDVVQFYMAEGGDDSDDILHDPNHPARQAYLARFADKEGTDFLNRFYNEYRKRSPDEALSLLASRVRPAPHRLAVIFRTSRPSAGLGEFAAFLRARLPGAALSDRDLGLLYAKYGPDKFPLNDLGYLARVHPLELWMVAYLQQNPTAKRADALEASAAVRQDSYRWLFKKGQAAQNSRIRIRLESDAFQRVTEQWRSVGYPFETLIPSLATAIGSSADRPAALAELVGLLLNDGMRQPTVRVTSLRFAADTPYEAKVGLGPLTGKRVLRPEVCATARRALMDVVQSGTARRVWGAFKDSTGAPIPMGGKTGTGDHRLDRWGPGGVLLDSKAVNRTATFVFYIGDRFFGTMTAFVHGPDSDQYRFTSALPAQLLKSIAPALQPLIEQNATRTADKDRTPTGL</sequence>
<comment type="pathway">
    <text evidence="1">Cell wall biogenesis; peptidoglycan biosynthesis.</text>
</comment>
<organism evidence="10 11">
    <name type="scientific">Azospirillum cavernae</name>
    <dbReference type="NCBI Taxonomy" id="2320860"/>
    <lineage>
        <taxon>Bacteria</taxon>
        <taxon>Pseudomonadati</taxon>
        <taxon>Pseudomonadota</taxon>
        <taxon>Alphaproteobacteria</taxon>
        <taxon>Rhodospirillales</taxon>
        <taxon>Azospirillaceae</taxon>
        <taxon>Azospirillum</taxon>
    </lineage>
</organism>
<keyword evidence="3" id="KW-0645">Protease</keyword>
<dbReference type="Gene3D" id="3.40.710.10">
    <property type="entry name" value="DD-peptidase/beta-lactamase superfamily"/>
    <property type="match status" value="1"/>
</dbReference>
<comment type="catalytic activity">
    <reaction evidence="8">
        <text>[GlcNAc-(1-&gt;4)-Mur2Ac(oyl-L-Ala-gamma-D-Glu-L-Lys-D-Ala-D-Ala)](n)-di-trans,octa-cis-undecaprenyl diphosphate + beta-D-GlcNAc-(1-&gt;4)-Mur2Ac(oyl-L-Ala-gamma-D-Glu-L-Lys-D-Ala-D-Ala)-di-trans,octa-cis-undecaprenyl diphosphate = [GlcNAc-(1-&gt;4)-Mur2Ac(oyl-L-Ala-gamma-D-Glu-L-Lys-D-Ala-D-Ala)](n+1)-di-trans,octa-cis-undecaprenyl diphosphate + di-trans,octa-cis-undecaprenyl diphosphate + H(+)</text>
        <dbReference type="Rhea" id="RHEA:23708"/>
        <dbReference type="Rhea" id="RHEA-COMP:9602"/>
        <dbReference type="Rhea" id="RHEA-COMP:9603"/>
        <dbReference type="ChEBI" id="CHEBI:15378"/>
        <dbReference type="ChEBI" id="CHEBI:58405"/>
        <dbReference type="ChEBI" id="CHEBI:60033"/>
        <dbReference type="ChEBI" id="CHEBI:78435"/>
        <dbReference type="EC" id="2.4.99.28"/>
    </reaction>
</comment>
<evidence type="ECO:0000259" key="9">
    <source>
        <dbReference type="Pfam" id="PF00912"/>
    </source>
</evidence>
<dbReference type="GO" id="GO:0009252">
    <property type="term" value="P:peptidoglycan biosynthetic process"/>
    <property type="evidence" value="ECO:0007669"/>
    <property type="project" value="TreeGrafter"/>
</dbReference>
<gene>
    <name evidence="10" type="ORF">D3877_11055</name>
</gene>
<feature type="domain" description="Glycosyl transferase family 51" evidence="9">
    <location>
        <begin position="136"/>
        <end position="345"/>
    </location>
</feature>
<dbReference type="OrthoDB" id="7311221at2"/>
<evidence type="ECO:0000256" key="1">
    <source>
        <dbReference type="ARBA" id="ARBA00004752"/>
    </source>
</evidence>
<dbReference type="InterPro" id="IPR012338">
    <property type="entry name" value="Beta-lactam/transpept-like"/>
</dbReference>
<evidence type="ECO:0000256" key="7">
    <source>
        <dbReference type="ARBA" id="ARBA00044770"/>
    </source>
</evidence>
<evidence type="ECO:0000256" key="3">
    <source>
        <dbReference type="ARBA" id="ARBA00022670"/>
    </source>
</evidence>
<name>A0A418W4T6_9PROT</name>
<protein>
    <recommendedName>
        <fullName evidence="7">peptidoglycan glycosyltransferase</fullName>
        <ecNumber evidence="7">2.4.99.28</ecNumber>
    </recommendedName>
</protein>
<dbReference type="PANTHER" id="PTHR32282">
    <property type="entry name" value="BINDING PROTEIN TRANSPEPTIDASE, PUTATIVE-RELATED"/>
    <property type="match status" value="1"/>
</dbReference>
<dbReference type="RefSeq" id="WP_119830618.1">
    <property type="nucleotide sequence ID" value="NZ_QYUL01000001.1"/>
</dbReference>
<dbReference type="SUPFAM" id="SSF53955">
    <property type="entry name" value="Lysozyme-like"/>
    <property type="match status" value="1"/>
</dbReference>
<dbReference type="InterPro" id="IPR036950">
    <property type="entry name" value="PBP_transglycosylase"/>
</dbReference>
<dbReference type="EMBL" id="QYUL01000001">
    <property type="protein sequence ID" value="RJF84988.1"/>
    <property type="molecule type" value="Genomic_DNA"/>
</dbReference>
<evidence type="ECO:0000256" key="6">
    <source>
        <dbReference type="ARBA" id="ARBA00023268"/>
    </source>
</evidence>
<dbReference type="InterPro" id="IPR001264">
    <property type="entry name" value="Glyco_trans_51"/>
</dbReference>
<dbReference type="EC" id="2.4.99.28" evidence="7"/>
<dbReference type="GO" id="GO:0030288">
    <property type="term" value="C:outer membrane-bounded periplasmic space"/>
    <property type="evidence" value="ECO:0007669"/>
    <property type="project" value="TreeGrafter"/>
</dbReference>
<evidence type="ECO:0000313" key="10">
    <source>
        <dbReference type="EMBL" id="RJF84988.1"/>
    </source>
</evidence>
<dbReference type="PANTHER" id="PTHR32282:SF24">
    <property type="entry name" value="GLYCOSYL TRANSFERASE FAMILY 51 DOMAIN-CONTAINING PROTEIN"/>
    <property type="match status" value="1"/>
</dbReference>
<reference evidence="10 11" key="1">
    <citation type="submission" date="2018-09" db="EMBL/GenBank/DDBJ databases">
        <authorList>
            <person name="Zhu H."/>
        </authorList>
    </citation>
    <scope>NUCLEOTIDE SEQUENCE [LARGE SCALE GENOMIC DNA]</scope>
    <source>
        <strain evidence="10 11">K2W22B-5</strain>
    </source>
</reference>
<keyword evidence="11" id="KW-1185">Reference proteome</keyword>
<dbReference type="InterPro" id="IPR050396">
    <property type="entry name" value="Glycosyltr_51/Transpeptidase"/>
</dbReference>
<evidence type="ECO:0000256" key="8">
    <source>
        <dbReference type="ARBA" id="ARBA00049902"/>
    </source>
</evidence>
<keyword evidence="2" id="KW-0121">Carboxypeptidase</keyword>
<dbReference type="Pfam" id="PF00912">
    <property type="entry name" value="Transgly"/>
    <property type="match status" value="1"/>
</dbReference>
<evidence type="ECO:0000313" key="11">
    <source>
        <dbReference type="Proteomes" id="UP000283458"/>
    </source>
</evidence>
<keyword evidence="3" id="KW-0378">Hydrolase</keyword>
<dbReference type="SUPFAM" id="SSF56601">
    <property type="entry name" value="beta-lactamase/transpeptidase-like"/>
    <property type="match status" value="1"/>
</dbReference>
<evidence type="ECO:0000256" key="5">
    <source>
        <dbReference type="ARBA" id="ARBA00022679"/>
    </source>
</evidence>
<dbReference type="GO" id="GO:0008955">
    <property type="term" value="F:peptidoglycan glycosyltransferase activity"/>
    <property type="evidence" value="ECO:0007669"/>
    <property type="project" value="UniProtKB-EC"/>
</dbReference>
<dbReference type="Gene3D" id="1.10.3810.10">
    <property type="entry name" value="Biosynthetic peptidoglycan transglycosylase-like"/>
    <property type="match status" value="1"/>
</dbReference>
<keyword evidence="4" id="KW-0328">Glycosyltransferase</keyword>
<accession>A0A418W4T6</accession>
<evidence type="ECO:0000256" key="2">
    <source>
        <dbReference type="ARBA" id="ARBA00022645"/>
    </source>
</evidence>
<keyword evidence="6" id="KW-0511">Multifunctional enzyme</keyword>
<dbReference type="AlphaFoldDB" id="A0A418W4T6"/>
<proteinExistence type="predicted"/>
<evidence type="ECO:0000256" key="4">
    <source>
        <dbReference type="ARBA" id="ARBA00022676"/>
    </source>
</evidence>
<keyword evidence="5 10" id="KW-0808">Transferase</keyword>
<comment type="caution">
    <text evidence="10">The sequence shown here is derived from an EMBL/GenBank/DDBJ whole genome shotgun (WGS) entry which is preliminary data.</text>
</comment>
<dbReference type="Proteomes" id="UP000283458">
    <property type="component" value="Unassembled WGS sequence"/>
</dbReference>